<evidence type="ECO:0000313" key="2">
    <source>
        <dbReference type="EMBL" id="GAA2460114.1"/>
    </source>
</evidence>
<evidence type="ECO:0000256" key="1">
    <source>
        <dbReference type="SAM" id="MobiDB-lite"/>
    </source>
</evidence>
<gene>
    <name evidence="2" type="ORF">GCM10010191_95620</name>
</gene>
<name>A0ABN3KHY4_9ACTN</name>
<organism evidence="2 3">
    <name type="scientific">Actinomadura vinacea</name>
    <dbReference type="NCBI Taxonomy" id="115336"/>
    <lineage>
        <taxon>Bacteria</taxon>
        <taxon>Bacillati</taxon>
        <taxon>Actinomycetota</taxon>
        <taxon>Actinomycetes</taxon>
        <taxon>Streptosporangiales</taxon>
        <taxon>Thermomonosporaceae</taxon>
        <taxon>Actinomadura</taxon>
    </lineage>
</organism>
<keyword evidence="3" id="KW-1185">Reference proteome</keyword>
<dbReference type="Proteomes" id="UP001501231">
    <property type="component" value="Unassembled WGS sequence"/>
</dbReference>
<comment type="caution">
    <text evidence="2">The sequence shown here is derived from an EMBL/GenBank/DDBJ whole genome shotgun (WGS) entry which is preliminary data.</text>
</comment>
<protein>
    <submittedName>
        <fullName evidence="2">Uncharacterized protein</fullName>
    </submittedName>
</protein>
<accession>A0ABN3KHY4</accession>
<reference evidence="3" key="1">
    <citation type="journal article" date="2019" name="Int. J. Syst. Evol. Microbiol.">
        <title>The Global Catalogue of Microorganisms (GCM) 10K type strain sequencing project: providing services to taxonomists for standard genome sequencing and annotation.</title>
        <authorList>
            <consortium name="The Broad Institute Genomics Platform"/>
            <consortium name="The Broad Institute Genome Sequencing Center for Infectious Disease"/>
            <person name="Wu L."/>
            <person name="Ma J."/>
        </authorList>
    </citation>
    <scope>NUCLEOTIDE SEQUENCE [LARGE SCALE GENOMIC DNA]</scope>
    <source>
        <strain evidence="3">JCM 3325</strain>
    </source>
</reference>
<feature type="region of interest" description="Disordered" evidence="1">
    <location>
        <begin position="1"/>
        <end position="25"/>
    </location>
</feature>
<evidence type="ECO:0000313" key="3">
    <source>
        <dbReference type="Proteomes" id="UP001501231"/>
    </source>
</evidence>
<dbReference type="EMBL" id="BAAARW010000052">
    <property type="protein sequence ID" value="GAA2460114.1"/>
    <property type="molecule type" value="Genomic_DNA"/>
</dbReference>
<proteinExistence type="predicted"/>
<sequence length="75" mass="8392">MALELRQRQLAAPGPDGGTARWGDHDMAWDGPRRRCKGRVQLVRWGLRAMVHGVDLQRPIKVPVGVPSEPGDHYL</sequence>